<evidence type="ECO:0000313" key="3">
    <source>
        <dbReference type="Proteomes" id="UP001165584"/>
    </source>
</evidence>
<proteinExistence type="predicted"/>
<keyword evidence="1" id="KW-1133">Transmembrane helix</keyword>
<gene>
    <name evidence="2" type="ORF">N1027_11805</name>
</gene>
<keyword evidence="1" id="KW-0472">Membrane</keyword>
<accession>A0ABT2GV62</accession>
<dbReference type="RefSeq" id="WP_259508117.1">
    <property type="nucleotide sequence ID" value="NZ_JANLCM010000002.1"/>
</dbReference>
<evidence type="ECO:0000313" key="2">
    <source>
        <dbReference type="EMBL" id="MCS5718819.1"/>
    </source>
</evidence>
<keyword evidence="1" id="KW-0812">Transmembrane</keyword>
<evidence type="ECO:0000256" key="1">
    <source>
        <dbReference type="SAM" id="Phobius"/>
    </source>
</evidence>
<reference evidence="2" key="1">
    <citation type="submission" date="2022-08" db="EMBL/GenBank/DDBJ databases">
        <authorList>
            <person name="Deng Y."/>
            <person name="Han X.-F."/>
            <person name="Zhang Y.-Q."/>
        </authorList>
    </citation>
    <scope>NUCLEOTIDE SEQUENCE</scope>
    <source>
        <strain evidence="2">CPCC 205763</strain>
    </source>
</reference>
<sequence length="149" mass="16058">MTRTKSIRQGNQASDELGPVMLVFLWVFIAALLVVPAICLFHLLTGNAEAAGDWAAGSIVCVLVALLLLAGLRSSARDTRQLRARGVPGTAAVISVRPEEDGYSAVLRIRVDGLEPFESRARSPWGQMSVGDTVEVLVDPSDRLFTIVR</sequence>
<dbReference type="EMBL" id="JANLCM010000002">
    <property type="protein sequence ID" value="MCS5718819.1"/>
    <property type="molecule type" value="Genomic_DNA"/>
</dbReference>
<dbReference type="Proteomes" id="UP001165584">
    <property type="component" value="Unassembled WGS sequence"/>
</dbReference>
<evidence type="ECO:0008006" key="4">
    <source>
        <dbReference type="Google" id="ProtNLM"/>
    </source>
</evidence>
<organism evidence="2 3">
    <name type="scientific">Herbiconiux aconitum</name>
    <dbReference type="NCBI Taxonomy" id="2970913"/>
    <lineage>
        <taxon>Bacteria</taxon>
        <taxon>Bacillati</taxon>
        <taxon>Actinomycetota</taxon>
        <taxon>Actinomycetes</taxon>
        <taxon>Micrococcales</taxon>
        <taxon>Microbacteriaceae</taxon>
        <taxon>Herbiconiux</taxon>
    </lineage>
</organism>
<feature type="transmembrane region" description="Helical" evidence="1">
    <location>
        <begin position="55"/>
        <end position="72"/>
    </location>
</feature>
<name>A0ABT2GV62_9MICO</name>
<keyword evidence="3" id="KW-1185">Reference proteome</keyword>
<feature type="transmembrane region" description="Helical" evidence="1">
    <location>
        <begin position="20"/>
        <end position="43"/>
    </location>
</feature>
<comment type="caution">
    <text evidence="2">The sequence shown here is derived from an EMBL/GenBank/DDBJ whole genome shotgun (WGS) entry which is preliminary data.</text>
</comment>
<protein>
    <recommendedName>
        <fullName evidence="4">NfeD-like C-terminal domain-containing protein</fullName>
    </recommendedName>
</protein>